<evidence type="ECO:0000256" key="5">
    <source>
        <dbReference type="ARBA" id="ARBA00022452"/>
    </source>
</evidence>
<keyword evidence="8" id="KW-0653">Protein transport</keyword>
<dbReference type="PROSITE" id="PS51318">
    <property type="entry name" value="TAT"/>
    <property type="match status" value="1"/>
</dbReference>
<feature type="region of interest" description="Disordered" evidence="12">
    <location>
        <begin position="202"/>
        <end position="363"/>
    </location>
</feature>
<feature type="compositionally biased region" description="Low complexity" evidence="12">
    <location>
        <begin position="268"/>
        <end position="281"/>
    </location>
</feature>
<sequence>MQKNKSRKAALPRAILSTAAAAAAIALSGAAQASQIQISNDGGLSSANPLPTLVNSSVKQSELASYISSHWSADSGPDFSQDFSIALGGNLEVSGYGDLVGTQNVLVYLANDKTITVTSRDNRSGGTATTLKGGNVYLLSKTYTESVNTGGSTDTKDFNVTYEAAQLLGSAQDLFGMGSGGSALSGQTLSVSGDASISGKTATGSLEAGNSTLGDTTTGNITVNGDASVSGNASTSGKTTTGSLEAGHSTLGDTTTGILAVNGDASVSGNTTTSGKTTTGSLEAGHSTLGDTTTGILAVNGDASVSGNTSTSGKTTTGSLEAGHSTLGDTTTGNLAVKGDATVSGNTTTAGKTTTGSLEAGNSILGDATTGSLAVKGGLQLSDESAQTVRDIARSAVEVVPGSHVTVEKTAGAGAASDSYRVSVVTDGEVADKNAGVVSGGTVYTALEGVRKIAEAHTSLEAADDTLVVSEGVNGRGGRAYGLAVNPNLSLQSLSVGGSGRSVVITGEGIDAGGGRITGLGSGRVAPGSSDAVNGSQLYEAQSGLRHSITGLQEDLAKVGAGAAALAALHPQDYDESHRFSIAAGLGHFKNREGVAVGAFLRPTENLMLSAGYAASASDNHMLNLGVSWRFGGPSAKSESAASLREKLADQAVELRDLKAQFAALSSRNEALLARFEEAGGGRDSK</sequence>
<protein>
    <submittedName>
        <fullName evidence="16">YadA-like family protein</fullName>
    </submittedName>
</protein>
<evidence type="ECO:0000256" key="6">
    <source>
        <dbReference type="ARBA" id="ARBA00022692"/>
    </source>
</evidence>
<evidence type="ECO:0000256" key="8">
    <source>
        <dbReference type="ARBA" id="ARBA00022927"/>
    </source>
</evidence>
<feature type="domain" description="Trimeric autotransporter adhesin YadA-like stalk" evidence="15">
    <location>
        <begin position="516"/>
        <end position="552"/>
    </location>
</feature>
<keyword evidence="5" id="KW-1134">Transmembrane beta strand</keyword>
<keyword evidence="10" id="KW-0998">Cell outer membrane</keyword>
<evidence type="ECO:0000313" key="16">
    <source>
        <dbReference type="EMBL" id="MCG5030078.1"/>
    </source>
</evidence>
<evidence type="ECO:0000256" key="12">
    <source>
        <dbReference type="SAM" id="MobiDB-lite"/>
    </source>
</evidence>
<evidence type="ECO:0000256" key="7">
    <source>
        <dbReference type="ARBA" id="ARBA00022729"/>
    </source>
</evidence>
<evidence type="ECO:0000256" key="2">
    <source>
        <dbReference type="ARBA" id="ARBA00004442"/>
    </source>
</evidence>
<evidence type="ECO:0000256" key="10">
    <source>
        <dbReference type="ARBA" id="ARBA00023237"/>
    </source>
</evidence>
<evidence type="ECO:0000256" key="4">
    <source>
        <dbReference type="ARBA" id="ARBA00022448"/>
    </source>
</evidence>
<feature type="chain" id="PRO_5046230720" evidence="13">
    <location>
        <begin position="34"/>
        <end position="686"/>
    </location>
</feature>
<dbReference type="InterPro" id="IPR005594">
    <property type="entry name" value="YadA_C"/>
</dbReference>
<gene>
    <name evidence="16" type="ORF">MAF45_01235</name>
</gene>
<dbReference type="Gene3D" id="3.30.1300.30">
    <property type="entry name" value="GSPII I/J protein-like"/>
    <property type="match status" value="1"/>
</dbReference>
<evidence type="ECO:0000313" key="17">
    <source>
        <dbReference type="Proteomes" id="UP001297600"/>
    </source>
</evidence>
<reference evidence="16 17" key="1">
    <citation type="submission" date="2022-02" db="EMBL/GenBank/DDBJ databases">
        <title>Mesosutterella porci, a novel member of the family Sutterellaceae from pig feces.</title>
        <authorList>
            <person name="Wylensek D."/>
            <person name="Clavel T."/>
        </authorList>
    </citation>
    <scope>NUCLEOTIDE SEQUENCE [LARGE SCALE GENOMIC DNA]</scope>
    <source>
        <strain evidence="17">oilRF-744-wt-GAM-9</strain>
    </source>
</reference>
<dbReference type="Pfam" id="PF05662">
    <property type="entry name" value="YadA_stalk"/>
    <property type="match status" value="1"/>
</dbReference>
<dbReference type="SUPFAM" id="SSF54523">
    <property type="entry name" value="Pili subunits"/>
    <property type="match status" value="1"/>
</dbReference>
<evidence type="ECO:0000256" key="3">
    <source>
        <dbReference type="ARBA" id="ARBA00005848"/>
    </source>
</evidence>
<evidence type="ECO:0000256" key="9">
    <source>
        <dbReference type="ARBA" id="ARBA00023136"/>
    </source>
</evidence>
<evidence type="ECO:0000256" key="11">
    <source>
        <dbReference type="SAM" id="Coils"/>
    </source>
</evidence>
<evidence type="ECO:0000256" key="1">
    <source>
        <dbReference type="ARBA" id="ARBA00004241"/>
    </source>
</evidence>
<accession>A0ABS9MN87</accession>
<feature type="domain" description="Trimeric autotransporter adhesin YadA-like C-terminal membrane anchor" evidence="14">
    <location>
        <begin position="574"/>
        <end position="631"/>
    </location>
</feature>
<dbReference type="Pfam" id="PF03895">
    <property type="entry name" value="YadA_anchor"/>
    <property type="match status" value="1"/>
</dbReference>
<feature type="signal peptide" evidence="13">
    <location>
        <begin position="1"/>
        <end position="33"/>
    </location>
</feature>
<dbReference type="EMBL" id="JAKNCT010000001">
    <property type="protein sequence ID" value="MCG5030078.1"/>
    <property type="molecule type" value="Genomic_DNA"/>
</dbReference>
<keyword evidence="9" id="KW-0472">Membrane</keyword>
<feature type="compositionally biased region" description="Low complexity" evidence="12">
    <location>
        <begin position="304"/>
        <end position="319"/>
    </location>
</feature>
<evidence type="ECO:0000256" key="13">
    <source>
        <dbReference type="SAM" id="SignalP"/>
    </source>
</evidence>
<feature type="coiled-coil region" evidence="11">
    <location>
        <begin position="641"/>
        <end position="675"/>
    </location>
</feature>
<comment type="caution">
    <text evidence="16">The sequence shown here is derived from an EMBL/GenBank/DDBJ whole genome shotgun (WGS) entry which is preliminary data.</text>
</comment>
<name>A0ABS9MN87_9BURK</name>
<comment type="similarity">
    <text evidence="3">Belongs to the autotransporter-2 (AT-2) (TC 1.B.40) family.</text>
</comment>
<dbReference type="InterPro" id="IPR008635">
    <property type="entry name" value="Coiled_stalk_dom"/>
</dbReference>
<keyword evidence="11" id="KW-0175">Coiled coil</keyword>
<evidence type="ECO:0000259" key="14">
    <source>
        <dbReference type="Pfam" id="PF03895"/>
    </source>
</evidence>
<dbReference type="InterPro" id="IPR006311">
    <property type="entry name" value="TAT_signal"/>
</dbReference>
<feature type="compositionally biased region" description="Polar residues" evidence="12">
    <location>
        <begin position="202"/>
        <end position="243"/>
    </location>
</feature>
<keyword evidence="7 13" id="KW-0732">Signal</keyword>
<dbReference type="InterPro" id="IPR045584">
    <property type="entry name" value="Pilin-like"/>
</dbReference>
<organism evidence="16 17">
    <name type="scientific">Mesosutterella porci</name>
    <dbReference type="NCBI Taxonomy" id="2915351"/>
    <lineage>
        <taxon>Bacteria</taxon>
        <taxon>Pseudomonadati</taxon>
        <taxon>Pseudomonadota</taxon>
        <taxon>Betaproteobacteria</taxon>
        <taxon>Burkholderiales</taxon>
        <taxon>Sutterellaceae</taxon>
        <taxon>Mesosutterella</taxon>
    </lineage>
</organism>
<dbReference type="Proteomes" id="UP001297600">
    <property type="component" value="Unassembled WGS sequence"/>
</dbReference>
<comment type="subcellular location">
    <subcellularLocation>
        <location evidence="2">Cell outer membrane</location>
    </subcellularLocation>
    <subcellularLocation>
        <location evidence="1">Cell surface</location>
    </subcellularLocation>
</comment>
<keyword evidence="6" id="KW-0812">Transmembrane</keyword>
<feature type="compositionally biased region" description="Low complexity" evidence="12">
    <location>
        <begin position="342"/>
        <end position="356"/>
    </location>
</feature>
<evidence type="ECO:0000259" key="15">
    <source>
        <dbReference type="Pfam" id="PF05662"/>
    </source>
</evidence>
<keyword evidence="17" id="KW-1185">Reference proteome</keyword>
<keyword evidence="4" id="KW-0813">Transport</keyword>
<dbReference type="RefSeq" id="WP_237977733.1">
    <property type="nucleotide sequence ID" value="NZ_JAKNCT010000001.1"/>
</dbReference>
<proteinExistence type="inferred from homology"/>